<dbReference type="SUPFAM" id="SSF110296">
    <property type="entry name" value="Oligoxyloglucan reducing end-specific cellobiohydrolase"/>
    <property type="match status" value="1"/>
</dbReference>
<feature type="signal peptide" evidence="1">
    <location>
        <begin position="1"/>
        <end position="23"/>
    </location>
</feature>
<dbReference type="Gene3D" id="2.130.10.10">
    <property type="entry name" value="YVTN repeat-like/Quinoprotein amine dehydrogenase"/>
    <property type="match status" value="2"/>
</dbReference>
<feature type="chain" id="PRO_5019235647" description="Photosynthesis system II assembly factor Ycf48/Hcf136-like domain-containing protein" evidence="1">
    <location>
        <begin position="24"/>
        <end position="377"/>
    </location>
</feature>
<comment type="caution">
    <text evidence="2">The sequence shown here is derived from an EMBL/GenBank/DDBJ whole genome shotgun (WGS) entry which is preliminary data.</text>
</comment>
<dbReference type="PANTHER" id="PTHR47199">
    <property type="entry name" value="PHOTOSYSTEM II STABILITY/ASSEMBLY FACTOR HCF136, CHLOROPLASTIC"/>
    <property type="match status" value="1"/>
</dbReference>
<evidence type="ECO:0000313" key="3">
    <source>
        <dbReference type="Proteomes" id="UP000277007"/>
    </source>
</evidence>
<dbReference type="PANTHER" id="PTHR47199:SF2">
    <property type="entry name" value="PHOTOSYSTEM II STABILITY_ASSEMBLY FACTOR HCF136, CHLOROPLASTIC"/>
    <property type="match status" value="1"/>
</dbReference>
<dbReference type="AlphaFoldDB" id="A0A431VB40"/>
<accession>A0A431VB40</accession>
<protein>
    <recommendedName>
        <fullName evidence="4">Photosynthesis system II assembly factor Ycf48/Hcf136-like domain-containing protein</fullName>
    </recommendedName>
</protein>
<dbReference type="OrthoDB" id="9764804at2"/>
<keyword evidence="3" id="KW-1185">Reference proteome</keyword>
<dbReference type="RefSeq" id="WP_126620157.1">
    <property type="nucleotide sequence ID" value="NZ_JBHUCY010000032.1"/>
</dbReference>
<keyword evidence="1" id="KW-0732">Signal</keyword>
<evidence type="ECO:0000313" key="2">
    <source>
        <dbReference type="EMBL" id="RTR14615.1"/>
    </source>
</evidence>
<proteinExistence type="predicted"/>
<organism evidence="2 3">
    <name type="scientific">Azospirillum griseum</name>
    <dbReference type="NCBI Taxonomy" id="2496639"/>
    <lineage>
        <taxon>Bacteria</taxon>
        <taxon>Pseudomonadati</taxon>
        <taxon>Pseudomonadota</taxon>
        <taxon>Alphaproteobacteria</taxon>
        <taxon>Rhodospirillales</taxon>
        <taxon>Azospirillaceae</taxon>
        <taxon>Azospirillum</taxon>
    </lineage>
</organism>
<evidence type="ECO:0000256" key="1">
    <source>
        <dbReference type="SAM" id="SignalP"/>
    </source>
</evidence>
<dbReference type="InterPro" id="IPR015943">
    <property type="entry name" value="WD40/YVTN_repeat-like_dom_sf"/>
</dbReference>
<sequence>MTVGLALSGLAIAWTALPSTPLAAVPNGPATDGSLSAPATAAIHRVLSHPARIPVQPERIGMIAVARAGKRMVAVGLHGLILLSDDDGAQWRVARTTVDVTLTAVRFASARVGWATGHLGVVLHTRDGGETWITQLSGITANDLELAAAKEEAARHPGDAMAAGWLRMVERQRADGPGWPFLNLLVEDEQRATVIGANGIAFATQDGGARWSSISARLGHRQGHHLYGIQSDGDGALVAGELGLLLRATTRNGPFEELTSPYEGSFFGALRSGARLVLYGLRGRVFVSGDGGSTWRPIAWTGQAAFTGGVALPDGRVLLADQSGGLAVSDAGLTKLTPLALRLPPIAGLDVTEHGTVIAVGVAGPKRIPADVLIGKE</sequence>
<dbReference type="Proteomes" id="UP000277007">
    <property type="component" value="Unassembled WGS sequence"/>
</dbReference>
<evidence type="ECO:0008006" key="4">
    <source>
        <dbReference type="Google" id="ProtNLM"/>
    </source>
</evidence>
<dbReference type="EMBL" id="RXMA01000038">
    <property type="protein sequence ID" value="RTR14615.1"/>
    <property type="molecule type" value="Genomic_DNA"/>
</dbReference>
<reference evidence="2 3" key="1">
    <citation type="submission" date="2018-12" db="EMBL/GenBank/DDBJ databases">
        <authorList>
            <person name="Yang Y."/>
        </authorList>
    </citation>
    <scope>NUCLEOTIDE SEQUENCE [LARGE SCALE GENOMIC DNA]</scope>
    <source>
        <strain evidence="2 3">L-25-5w-1</strain>
    </source>
</reference>
<name>A0A431VB40_9PROT</name>
<gene>
    <name evidence="2" type="ORF">EJ903_23745</name>
</gene>